<keyword evidence="2 6" id="KW-0812">Transmembrane</keyword>
<comment type="subunit">
    <text evidence="6">May interact with CcsA.</text>
</comment>
<keyword evidence="5 6" id="KW-0472">Membrane</keyword>
<dbReference type="GeneID" id="33360433"/>
<accession>A0A1Z1MN24</accession>
<gene>
    <name evidence="6 9" type="primary">ccs1</name>
</gene>
<dbReference type="RefSeq" id="YP_009397978.1">
    <property type="nucleotide sequence ID" value="NC_035290.1"/>
</dbReference>
<keyword evidence="9" id="KW-0934">Plastid</keyword>
<dbReference type="GO" id="GO:0017004">
    <property type="term" value="P:cytochrome complex assembly"/>
    <property type="evidence" value="ECO:0007669"/>
    <property type="project" value="UniProtKB-UniRule"/>
</dbReference>
<dbReference type="InterPro" id="IPR007816">
    <property type="entry name" value="ResB-like_domain"/>
</dbReference>
<comment type="similarity">
    <text evidence="6">Belongs to the Ccs1/CcsB family.</text>
</comment>
<protein>
    <recommendedName>
        <fullName evidence="6">Cytochrome c biogenesis protein Ccs1</fullName>
    </recommendedName>
</protein>
<dbReference type="AlphaFoldDB" id="A0A1Z1MN24"/>
<feature type="transmembrane region" description="Helical" evidence="7">
    <location>
        <begin position="367"/>
        <end position="387"/>
    </location>
</feature>
<feature type="domain" description="ResB-like" evidence="8">
    <location>
        <begin position="352"/>
        <end position="415"/>
    </location>
</feature>
<organism evidence="9">
    <name type="scientific">Gredgaria maugeana</name>
    <dbReference type="NCBI Taxonomy" id="2007213"/>
    <lineage>
        <taxon>Eukaryota</taxon>
        <taxon>Rhodophyta</taxon>
        <taxon>Florideophyceae</taxon>
        <taxon>Rhodymeniophycidae</taxon>
        <taxon>Ceramiales</taxon>
        <taxon>Rhodomelaceae</taxon>
        <taxon>Herposiphonieae</taxon>
        <taxon>Gredgaria</taxon>
    </lineage>
</organism>
<dbReference type="InterPro" id="IPR023494">
    <property type="entry name" value="Cyt_c_bgen_Ccs1/CcsB/ResB"/>
</dbReference>
<feature type="transmembrane region" description="Helical" evidence="7">
    <location>
        <begin position="153"/>
        <end position="178"/>
    </location>
</feature>
<dbReference type="EMBL" id="MF101446">
    <property type="protein sequence ID" value="ARW67164.1"/>
    <property type="molecule type" value="Genomic_DNA"/>
</dbReference>
<keyword evidence="4 6" id="KW-1133">Transmembrane helix</keyword>
<keyword evidence="9" id="KW-0150">Chloroplast</keyword>
<evidence type="ECO:0000256" key="6">
    <source>
        <dbReference type="HAMAP-Rule" id="MF_01392"/>
    </source>
</evidence>
<feature type="transmembrane region" description="Helical" evidence="7">
    <location>
        <begin position="123"/>
        <end position="141"/>
    </location>
</feature>
<keyword evidence="6" id="KW-0793">Thylakoid</keyword>
<dbReference type="PANTHER" id="PTHR31566">
    <property type="entry name" value="CYTOCHROME C BIOGENESIS PROTEIN CCS1, CHLOROPLASTIC"/>
    <property type="match status" value="1"/>
</dbReference>
<dbReference type="PANTHER" id="PTHR31566:SF0">
    <property type="entry name" value="CYTOCHROME C BIOGENESIS PROTEIN CCS1, CHLOROPLASTIC"/>
    <property type="match status" value="1"/>
</dbReference>
<evidence type="ECO:0000256" key="1">
    <source>
        <dbReference type="ARBA" id="ARBA00004141"/>
    </source>
</evidence>
<evidence type="ECO:0000256" key="4">
    <source>
        <dbReference type="ARBA" id="ARBA00022989"/>
    </source>
</evidence>
<geneLocation type="chloroplast" evidence="9"/>
<evidence type="ECO:0000256" key="7">
    <source>
        <dbReference type="SAM" id="Phobius"/>
    </source>
</evidence>
<evidence type="ECO:0000256" key="2">
    <source>
        <dbReference type="ARBA" id="ARBA00022692"/>
    </source>
</evidence>
<evidence type="ECO:0000256" key="5">
    <source>
        <dbReference type="ARBA" id="ARBA00023136"/>
    </source>
</evidence>
<feature type="transmembrane region" description="Helical" evidence="7">
    <location>
        <begin position="12"/>
        <end position="36"/>
    </location>
</feature>
<evidence type="ECO:0000313" key="9">
    <source>
        <dbReference type="EMBL" id="ARW67164.1"/>
    </source>
</evidence>
<dbReference type="HAMAP" id="MF_01392">
    <property type="entry name" value="CytC_Ccs1"/>
    <property type="match status" value="1"/>
</dbReference>
<evidence type="ECO:0000256" key="3">
    <source>
        <dbReference type="ARBA" id="ARBA00022748"/>
    </source>
</evidence>
<reference evidence="9" key="1">
    <citation type="journal article" date="2017" name="J. Phycol.">
        <title>Analysis of chloroplast genomes and a supermatrix inform reclassification of the Rhodomelaceae (Rhodophyta).</title>
        <authorList>
            <person name="Diaz-Tapia P."/>
            <person name="Maggs C.A."/>
            <person name="West J.A."/>
            <person name="Verbruggen H."/>
        </authorList>
    </citation>
    <scope>NUCLEOTIDE SEQUENCE</scope>
    <source>
        <strain evidence="9">PD1230</strain>
    </source>
</reference>
<keyword evidence="3 6" id="KW-0201">Cytochrome c-type biogenesis</keyword>
<sequence>MNKNFIWKFLKKLANLNFSIFVLSIIASFCLLGSIIEQDKSLFYYQSNYSRYYFIILSLGLDHVFRSWLFMFTLTIFISSLLVCTFSTQLPSLKNARRWKFIYNKNISDNNQYVFGSTDNSQYIFTNVLYSLIRLNFFVFYRSNSIYSYKGLYGRVAPIFVHFSITAILLGSIASFLFSFVVQEIVPKGEIFHLKNIINTGFYSRLPYDIIFCVNNFYIDYNFNGSIKQFFSSLSISLNNHKILYNKIISVNKPLRLFQITLYQTDWQIDAIRINLGIINYPVQKKLIQTKINGKSCWLSSVSLSNGNKVFIVIFNLNDKFLLCNTNGLILHEVNLGEKFYVNNTPLILQDIITSTGLQVKIDPGIFIVYFGFFVMMLSTFISYMSYSQVWIYSSFGSLNFVGSTNRASLFFEKDILYLNKFYSYYLLSVIKKKIKINNILV</sequence>
<dbReference type="Pfam" id="PF05140">
    <property type="entry name" value="ResB"/>
    <property type="match status" value="2"/>
</dbReference>
<evidence type="ECO:0000259" key="8">
    <source>
        <dbReference type="Pfam" id="PF05140"/>
    </source>
</evidence>
<feature type="transmembrane region" description="Helical" evidence="7">
    <location>
        <begin position="68"/>
        <end position="90"/>
    </location>
</feature>
<dbReference type="GO" id="GO:0009535">
    <property type="term" value="C:chloroplast thylakoid membrane"/>
    <property type="evidence" value="ECO:0007669"/>
    <property type="project" value="UniProtKB-SubCell"/>
</dbReference>
<feature type="domain" description="ResB-like" evidence="8">
    <location>
        <begin position="17"/>
        <end position="299"/>
    </location>
</feature>
<proteinExistence type="inferred from homology"/>
<comment type="function">
    <text evidence="6">Required during biogenesis of c-type cytochromes (cytochrome c6 and cytochrome f) at the step of heme attachment.</text>
</comment>
<comment type="subcellular location">
    <subcellularLocation>
        <location evidence="1">Membrane</location>
        <topology evidence="1">Multi-pass membrane protein</topology>
    </subcellularLocation>
    <subcellularLocation>
        <location evidence="6">Plastid</location>
        <location evidence="6">Chloroplast thylakoid membrane</location>
        <topology evidence="6">Multi-pass membrane protein</topology>
    </subcellularLocation>
</comment>
<name>A0A1Z1MN24_9FLOR</name>